<dbReference type="AlphaFoldDB" id="A0A2H0AL50"/>
<comment type="caution">
    <text evidence="2">The sequence shown here is derived from an EMBL/GenBank/DDBJ whole genome shotgun (WGS) entry which is preliminary data.</text>
</comment>
<sequence>MIKVVLAVDKSQEIIQAITKIEIFDGKNINDIFPWALGVGGMFALGIIIYGGVMYISSAGNASRQEDAKEWIKAAVYGLILLAAGYLILNTVNPAILGH</sequence>
<evidence type="ECO:0000313" key="3">
    <source>
        <dbReference type="Proteomes" id="UP000230007"/>
    </source>
</evidence>
<name>A0A2H0AL50_9BACT</name>
<keyword evidence="1" id="KW-0812">Transmembrane</keyword>
<feature type="transmembrane region" description="Helical" evidence="1">
    <location>
        <begin position="32"/>
        <end position="53"/>
    </location>
</feature>
<dbReference type="Pfam" id="PF18895">
    <property type="entry name" value="T4SS_pilin"/>
    <property type="match status" value="1"/>
</dbReference>
<feature type="transmembrane region" description="Helical" evidence="1">
    <location>
        <begin position="74"/>
        <end position="96"/>
    </location>
</feature>
<proteinExistence type="predicted"/>
<dbReference type="Proteomes" id="UP000230007">
    <property type="component" value="Unassembled WGS sequence"/>
</dbReference>
<keyword evidence="1" id="KW-1133">Transmembrane helix</keyword>
<organism evidence="2 3">
    <name type="scientific">Candidatus Colwellbacteria bacterium CG23_combo_of_CG06-09_8_20_14_all_42_19</name>
    <dbReference type="NCBI Taxonomy" id="1974541"/>
    <lineage>
        <taxon>Bacteria</taxon>
        <taxon>Candidatus Colwelliibacteriota</taxon>
    </lineage>
</organism>
<accession>A0A2H0AL50</accession>
<reference evidence="2 3" key="1">
    <citation type="submission" date="2017-09" db="EMBL/GenBank/DDBJ databases">
        <title>Depth-based differentiation of microbial function through sediment-hosted aquifers and enrichment of novel symbionts in the deep terrestrial subsurface.</title>
        <authorList>
            <person name="Probst A.J."/>
            <person name="Ladd B."/>
            <person name="Jarett J.K."/>
            <person name="Geller-Mcgrath D.E."/>
            <person name="Sieber C.M."/>
            <person name="Emerson J.B."/>
            <person name="Anantharaman K."/>
            <person name="Thomas B.C."/>
            <person name="Malmstrom R."/>
            <person name="Stieglmeier M."/>
            <person name="Klingl A."/>
            <person name="Woyke T."/>
            <person name="Ryan C.M."/>
            <person name="Banfield J.F."/>
        </authorList>
    </citation>
    <scope>NUCLEOTIDE SEQUENCE [LARGE SCALE GENOMIC DNA]</scope>
    <source>
        <strain evidence="2">CG23_combo_of_CG06-09_8_20_14_all_42_19</strain>
    </source>
</reference>
<evidence type="ECO:0000256" key="1">
    <source>
        <dbReference type="SAM" id="Phobius"/>
    </source>
</evidence>
<keyword evidence="1" id="KW-0472">Membrane</keyword>
<dbReference type="InterPro" id="IPR043993">
    <property type="entry name" value="T4SS_pilin"/>
</dbReference>
<gene>
    <name evidence="2" type="ORF">COX15_01500</name>
</gene>
<dbReference type="EMBL" id="PCSK01000029">
    <property type="protein sequence ID" value="PIP46127.1"/>
    <property type="molecule type" value="Genomic_DNA"/>
</dbReference>
<evidence type="ECO:0000313" key="2">
    <source>
        <dbReference type="EMBL" id="PIP46127.1"/>
    </source>
</evidence>
<protein>
    <submittedName>
        <fullName evidence="2">Uncharacterized protein</fullName>
    </submittedName>
</protein>